<accession>A0A1F5UP51</accession>
<gene>
    <name evidence="2" type="ORF">A2Z21_01840</name>
</gene>
<name>A0A1F5UP51_FRAXR</name>
<protein>
    <submittedName>
        <fullName evidence="2">Uncharacterized protein</fullName>
    </submittedName>
</protein>
<organism evidence="2 3">
    <name type="scientific">Fraserbacteria sp. (strain RBG_16_55_9)</name>
    <dbReference type="NCBI Taxonomy" id="1817864"/>
    <lineage>
        <taxon>Bacteria</taxon>
        <taxon>Candidatus Fraseribacteriota</taxon>
    </lineage>
</organism>
<reference evidence="2 3" key="1">
    <citation type="journal article" date="2016" name="Nat. Commun.">
        <title>Thousands of microbial genomes shed light on interconnected biogeochemical processes in an aquifer system.</title>
        <authorList>
            <person name="Anantharaman K."/>
            <person name="Brown C.T."/>
            <person name="Hug L.A."/>
            <person name="Sharon I."/>
            <person name="Castelle C.J."/>
            <person name="Probst A.J."/>
            <person name="Thomas B.C."/>
            <person name="Singh A."/>
            <person name="Wilkins M.J."/>
            <person name="Karaoz U."/>
            <person name="Brodie E.L."/>
            <person name="Williams K.H."/>
            <person name="Hubbard S.S."/>
            <person name="Banfield J.F."/>
        </authorList>
    </citation>
    <scope>NUCLEOTIDE SEQUENCE [LARGE SCALE GENOMIC DNA]</scope>
    <source>
        <strain evidence="3">RBG_16_55_9</strain>
    </source>
</reference>
<evidence type="ECO:0000256" key="1">
    <source>
        <dbReference type="SAM" id="MobiDB-lite"/>
    </source>
</evidence>
<evidence type="ECO:0000313" key="2">
    <source>
        <dbReference type="EMBL" id="OGF52926.1"/>
    </source>
</evidence>
<dbReference type="Proteomes" id="UP000179157">
    <property type="component" value="Unassembled WGS sequence"/>
</dbReference>
<sequence>MATTKEKNEQDDQQSRSIFQREALNNAYAALLGQQNIQTFSAFTFEDALDQQIKRIEGEGTKLRPNLLERTDNIYKSLVAAVEQIRQIPPEDFLDPDSKKDANTVLKEESEVA</sequence>
<dbReference type="EMBL" id="MFGX01000123">
    <property type="protein sequence ID" value="OGF52926.1"/>
    <property type="molecule type" value="Genomic_DNA"/>
</dbReference>
<feature type="compositionally biased region" description="Basic and acidic residues" evidence="1">
    <location>
        <begin position="96"/>
        <end position="113"/>
    </location>
</feature>
<comment type="caution">
    <text evidence="2">The sequence shown here is derived from an EMBL/GenBank/DDBJ whole genome shotgun (WGS) entry which is preliminary data.</text>
</comment>
<dbReference type="AlphaFoldDB" id="A0A1F5UP51"/>
<feature type="region of interest" description="Disordered" evidence="1">
    <location>
        <begin position="91"/>
        <end position="113"/>
    </location>
</feature>
<proteinExistence type="predicted"/>
<evidence type="ECO:0000313" key="3">
    <source>
        <dbReference type="Proteomes" id="UP000179157"/>
    </source>
</evidence>